<protein>
    <submittedName>
        <fullName evidence="8">AmmeMemoRadiSam system radical SAM enzyme</fullName>
    </submittedName>
</protein>
<dbReference type="Gene3D" id="3.20.20.70">
    <property type="entry name" value="Aldolase class I"/>
    <property type="match status" value="1"/>
</dbReference>
<dbReference type="InterPro" id="IPR006311">
    <property type="entry name" value="TAT_signal"/>
</dbReference>
<evidence type="ECO:0000256" key="1">
    <source>
        <dbReference type="ARBA" id="ARBA00001966"/>
    </source>
</evidence>
<evidence type="ECO:0000256" key="6">
    <source>
        <dbReference type="ARBA" id="ARBA00023014"/>
    </source>
</evidence>
<keyword evidence="6" id="KW-0411">Iron-sulfur</keyword>
<dbReference type="SUPFAM" id="SSF102114">
    <property type="entry name" value="Radical SAM enzymes"/>
    <property type="match status" value="1"/>
</dbReference>
<gene>
    <name evidence="8" type="primary">amrS</name>
    <name evidence="8" type="ORF">ACFL2Z_04280</name>
</gene>
<dbReference type="SFLD" id="SFLDG01101">
    <property type="entry name" value="Uncharacterised_Radical_SAM_Su"/>
    <property type="match status" value="1"/>
</dbReference>
<comment type="cofactor">
    <cofactor evidence="1">
        <name>[4Fe-4S] cluster</name>
        <dbReference type="ChEBI" id="CHEBI:49883"/>
    </cofactor>
</comment>
<accession>A0ABV6YPW5</accession>
<evidence type="ECO:0000256" key="4">
    <source>
        <dbReference type="ARBA" id="ARBA00022723"/>
    </source>
</evidence>
<organism evidence="8 9">
    <name type="scientific">Eiseniibacteriota bacterium</name>
    <dbReference type="NCBI Taxonomy" id="2212470"/>
    <lineage>
        <taxon>Bacteria</taxon>
        <taxon>Candidatus Eiseniibacteriota</taxon>
    </lineage>
</organism>
<feature type="domain" description="Radical SAM core" evidence="7">
    <location>
        <begin position="106"/>
        <end position="322"/>
    </location>
</feature>
<dbReference type="InterPro" id="IPR013785">
    <property type="entry name" value="Aldolase_TIM"/>
</dbReference>
<sequence>MRGNRMQRREFIRTVCTGSCGIAASGILPARVLAAESPYEVEARYYTKLDDNWISCQVCPRGCAVADGKKGFCRVRTNREGKYYSSVYGRACTYHVDPIEKKPLFHFMPGTTAFSIATVGCNLDCKFCQNWEISQEHPENVDAYELKPAKVVEAAKQFDAPTIAYTYTEPIVWFEYALDCVRAGHDAGLRSVMVSAGYMNREPMVEVAGEMDAIKIDLKSISGDYYKDICSATLEPVLSTLATIKETGTWLEIVNLMVPTLNDSDEDVERLCKWVKENLGSDVPVHFTRFYPTYKLKNLPPTPVSTVEKAREIALANGINYPYVGNVPSGHPGESTYCPGCGEMVIKRVGYRVLSITLEDGKCPSCGIEIPGIWS</sequence>
<dbReference type="InterPro" id="IPR007197">
    <property type="entry name" value="rSAM"/>
</dbReference>
<dbReference type="NCBIfam" id="TIGR04337">
    <property type="entry name" value="AmmeMemoSam_rS"/>
    <property type="match status" value="1"/>
</dbReference>
<comment type="caution">
    <text evidence="8">The sequence shown here is derived from an EMBL/GenBank/DDBJ whole genome shotgun (WGS) entry which is preliminary data.</text>
</comment>
<keyword evidence="3" id="KW-0949">S-adenosyl-L-methionine</keyword>
<dbReference type="InterPro" id="IPR034457">
    <property type="entry name" value="Organic_radical-activating"/>
</dbReference>
<dbReference type="PANTHER" id="PTHR30352">
    <property type="entry name" value="PYRUVATE FORMATE-LYASE-ACTIVATING ENZYME"/>
    <property type="match status" value="1"/>
</dbReference>
<dbReference type="Pfam" id="PF04055">
    <property type="entry name" value="Radical_SAM"/>
    <property type="match status" value="1"/>
</dbReference>
<dbReference type="InterPro" id="IPR027596">
    <property type="entry name" value="AmmeMemoSam_rS"/>
</dbReference>
<name>A0ABV6YPW5_UNCEI</name>
<dbReference type="PANTHER" id="PTHR30352:SF5">
    <property type="entry name" value="PYRUVATE FORMATE-LYASE 1-ACTIVATING ENZYME"/>
    <property type="match status" value="1"/>
</dbReference>
<evidence type="ECO:0000259" key="7">
    <source>
        <dbReference type="PROSITE" id="PS51918"/>
    </source>
</evidence>
<dbReference type="SMART" id="SM00729">
    <property type="entry name" value="Elp3"/>
    <property type="match status" value="1"/>
</dbReference>
<dbReference type="EMBL" id="JBHPEI010000069">
    <property type="protein sequence ID" value="MFC1800110.1"/>
    <property type="molecule type" value="Genomic_DNA"/>
</dbReference>
<evidence type="ECO:0000313" key="8">
    <source>
        <dbReference type="EMBL" id="MFC1800110.1"/>
    </source>
</evidence>
<keyword evidence="5" id="KW-0408">Iron</keyword>
<proteinExistence type="predicted"/>
<evidence type="ECO:0000256" key="3">
    <source>
        <dbReference type="ARBA" id="ARBA00022691"/>
    </source>
</evidence>
<dbReference type="PIRSF" id="PIRSF004869">
    <property type="entry name" value="PflX_prd"/>
    <property type="match status" value="1"/>
</dbReference>
<dbReference type="InterPro" id="IPR016431">
    <property type="entry name" value="Pyrv-formate_lyase-activ_prd"/>
</dbReference>
<evidence type="ECO:0000313" key="9">
    <source>
        <dbReference type="Proteomes" id="UP001594288"/>
    </source>
</evidence>
<evidence type="ECO:0000256" key="2">
    <source>
        <dbReference type="ARBA" id="ARBA00022485"/>
    </source>
</evidence>
<reference evidence="8 9" key="1">
    <citation type="submission" date="2024-09" db="EMBL/GenBank/DDBJ databases">
        <authorList>
            <person name="D'Angelo T."/>
        </authorList>
    </citation>
    <scope>NUCLEOTIDE SEQUENCE [LARGE SCALE GENOMIC DNA]</scope>
    <source>
        <strain evidence="8">SAG AM-311-F02</strain>
    </source>
</reference>
<keyword evidence="2" id="KW-0004">4Fe-4S</keyword>
<dbReference type="InterPro" id="IPR058240">
    <property type="entry name" value="rSAM_sf"/>
</dbReference>
<dbReference type="Proteomes" id="UP001594288">
    <property type="component" value="Unassembled WGS sequence"/>
</dbReference>
<keyword evidence="9" id="KW-1185">Reference proteome</keyword>
<dbReference type="CDD" id="cd01335">
    <property type="entry name" value="Radical_SAM"/>
    <property type="match status" value="1"/>
</dbReference>
<dbReference type="SFLD" id="SFLDS00029">
    <property type="entry name" value="Radical_SAM"/>
    <property type="match status" value="1"/>
</dbReference>
<dbReference type="InterPro" id="IPR006638">
    <property type="entry name" value="Elp3/MiaA/NifB-like_rSAM"/>
</dbReference>
<evidence type="ECO:0000256" key="5">
    <source>
        <dbReference type="ARBA" id="ARBA00023004"/>
    </source>
</evidence>
<keyword evidence="4" id="KW-0479">Metal-binding</keyword>
<dbReference type="PROSITE" id="PS51918">
    <property type="entry name" value="RADICAL_SAM"/>
    <property type="match status" value="1"/>
</dbReference>
<dbReference type="PROSITE" id="PS51318">
    <property type="entry name" value="TAT"/>
    <property type="match status" value="1"/>
</dbReference>